<dbReference type="SUPFAM" id="SSF57716">
    <property type="entry name" value="Glucocorticoid receptor-like (DNA-binding domain)"/>
    <property type="match status" value="1"/>
</dbReference>
<dbReference type="PANTHER" id="PTHR24082:SF473">
    <property type="entry name" value="ECDYSONE-INDUCED PROTEIN 75B, ISOFORM B"/>
    <property type="match status" value="1"/>
</dbReference>
<dbReference type="InterPro" id="IPR035500">
    <property type="entry name" value="NHR-like_dom_sf"/>
</dbReference>
<dbReference type="InterPro" id="IPR001628">
    <property type="entry name" value="Znf_hrmn_rcpt"/>
</dbReference>
<dbReference type="EMBL" id="CAJNOC010005541">
    <property type="protein sequence ID" value="CAF1055128.1"/>
    <property type="molecule type" value="Genomic_DNA"/>
</dbReference>
<evidence type="ECO:0000256" key="7">
    <source>
        <dbReference type="ARBA" id="ARBA00023170"/>
    </source>
</evidence>
<dbReference type="Pfam" id="PF00105">
    <property type="entry name" value="zf-C4"/>
    <property type="match status" value="1"/>
</dbReference>
<evidence type="ECO:0000256" key="5">
    <source>
        <dbReference type="ARBA" id="ARBA00023125"/>
    </source>
</evidence>
<dbReference type="GO" id="GO:0000122">
    <property type="term" value="P:negative regulation of transcription by RNA polymerase II"/>
    <property type="evidence" value="ECO:0007669"/>
    <property type="project" value="TreeGrafter"/>
</dbReference>
<keyword evidence="3" id="KW-0862">Zinc</keyword>
<dbReference type="PANTHER" id="PTHR24082">
    <property type="entry name" value="NUCLEAR HORMONE RECEPTOR"/>
    <property type="match status" value="1"/>
</dbReference>
<evidence type="ECO:0000313" key="11">
    <source>
        <dbReference type="Proteomes" id="UP000663879"/>
    </source>
</evidence>
<keyword evidence="6" id="KW-0804">Transcription</keyword>
<dbReference type="OrthoDB" id="6159439at2759"/>
<keyword evidence="1" id="KW-0479">Metal-binding</keyword>
<evidence type="ECO:0000256" key="3">
    <source>
        <dbReference type="ARBA" id="ARBA00022833"/>
    </source>
</evidence>
<keyword evidence="5" id="KW-0238">DNA-binding</keyword>
<dbReference type="GO" id="GO:0004879">
    <property type="term" value="F:nuclear receptor activity"/>
    <property type="evidence" value="ECO:0007669"/>
    <property type="project" value="TreeGrafter"/>
</dbReference>
<dbReference type="Gene3D" id="3.30.50.10">
    <property type="entry name" value="Erythroid Transcription Factor GATA-1, subunit A"/>
    <property type="match status" value="1"/>
</dbReference>
<keyword evidence="11" id="KW-1185">Reference proteome</keyword>
<dbReference type="GO" id="GO:0030154">
    <property type="term" value="P:cell differentiation"/>
    <property type="evidence" value="ECO:0007669"/>
    <property type="project" value="TreeGrafter"/>
</dbReference>
<keyword evidence="7" id="KW-0675">Receptor</keyword>
<dbReference type="GO" id="GO:0045944">
    <property type="term" value="P:positive regulation of transcription by RNA polymerase II"/>
    <property type="evidence" value="ECO:0007669"/>
    <property type="project" value="TreeGrafter"/>
</dbReference>
<reference evidence="10" key="1">
    <citation type="submission" date="2021-02" db="EMBL/GenBank/DDBJ databases">
        <authorList>
            <person name="Nowell W R."/>
        </authorList>
    </citation>
    <scope>NUCLEOTIDE SEQUENCE</scope>
    <source>
        <strain evidence="10">Ploen Becks lab</strain>
    </source>
</reference>
<organism evidence="10 11">
    <name type="scientific">Brachionus calyciflorus</name>
    <dbReference type="NCBI Taxonomy" id="104777"/>
    <lineage>
        <taxon>Eukaryota</taxon>
        <taxon>Metazoa</taxon>
        <taxon>Spiralia</taxon>
        <taxon>Gnathifera</taxon>
        <taxon>Rotifera</taxon>
        <taxon>Eurotatoria</taxon>
        <taxon>Monogononta</taxon>
        <taxon>Pseudotrocha</taxon>
        <taxon>Ploima</taxon>
        <taxon>Brachionidae</taxon>
        <taxon>Brachionus</taxon>
    </lineage>
</organism>
<evidence type="ECO:0000259" key="9">
    <source>
        <dbReference type="PROSITE" id="PS51030"/>
    </source>
</evidence>
<sequence length="260" mass="31018">MEYEILESDQERRKLEEAISREFYLSIKKAQNDDNLIRFEFGLCRICSDEATGIHFGVSTCEPCKVFFRRSLLRYKTYVCRDNNLSCKIYPRKTKKCQLCRWNACLKAGMSVNGIRMGRIPNSMKNLHKSIKPESTEENSDIKKFTRLNEFGYFEWTRRQNYADLYFFLDEDILLNRELYTKVMGQEIANFLFEFYQSVKDLNLTNQEYGLLVAFLFSSQDSDLDNPNLLNEINEYYLQALVYEFKINKRSIEFVNKFLR</sequence>
<dbReference type="PROSITE" id="PS51030">
    <property type="entry name" value="NUCLEAR_REC_DBD_2"/>
    <property type="match status" value="1"/>
</dbReference>
<dbReference type="SUPFAM" id="SSF48508">
    <property type="entry name" value="Nuclear receptor ligand-binding domain"/>
    <property type="match status" value="1"/>
</dbReference>
<keyword evidence="8" id="KW-0539">Nucleus</keyword>
<dbReference type="AlphaFoldDB" id="A0A814KVW4"/>
<dbReference type="SMART" id="SM00399">
    <property type="entry name" value="ZnF_C4"/>
    <property type="match status" value="1"/>
</dbReference>
<comment type="caution">
    <text evidence="10">The sequence shown here is derived from an EMBL/GenBank/DDBJ whole genome shotgun (WGS) entry which is preliminary data.</text>
</comment>
<dbReference type="CDD" id="cd06916">
    <property type="entry name" value="NR_DBD_like"/>
    <property type="match status" value="1"/>
</dbReference>
<evidence type="ECO:0000313" key="10">
    <source>
        <dbReference type="EMBL" id="CAF1055128.1"/>
    </source>
</evidence>
<dbReference type="InterPro" id="IPR013088">
    <property type="entry name" value="Znf_NHR/GATA"/>
</dbReference>
<dbReference type="GO" id="GO:0000978">
    <property type="term" value="F:RNA polymerase II cis-regulatory region sequence-specific DNA binding"/>
    <property type="evidence" value="ECO:0007669"/>
    <property type="project" value="TreeGrafter"/>
</dbReference>
<evidence type="ECO:0000256" key="6">
    <source>
        <dbReference type="ARBA" id="ARBA00023163"/>
    </source>
</evidence>
<keyword evidence="2" id="KW-0863">Zinc-finger</keyword>
<proteinExistence type="predicted"/>
<name>A0A814KVW4_9BILA</name>
<protein>
    <recommendedName>
        <fullName evidence="9">Nuclear receptor domain-containing protein</fullName>
    </recommendedName>
</protein>
<dbReference type="PROSITE" id="PS00031">
    <property type="entry name" value="NUCLEAR_REC_DBD_1"/>
    <property type="match status" value="1"/>
</dbReference>
<feature type="domain" description="Nuclear receptor" evidence="9">
    <location>
        <begin position="41"/>
        <end position="117"/>
    </location>
</feature>
<accession>A0A814KVW4</accession>
<dbReference type="PRINTS" id="PR00047">
    <property type="entry name" value="STROIDFINGER"/>
</dbReference>
<evidence type="ECO:0000256" key="2">
    <source>
        <dbReference type="ARBA" id="ARBA00022771"/>
    </source>
</evidence>
<keyword evidence="4" id="KW-0805">Transcription regulation</keyword>
<evidence type="ECO:0000256" key="1">
    <source>
        <dbReference type="ARBA" id="ARBA00022723"/>
    </source>
</evidence>
<dbReference type="InterPro" id="IPR050234">
    <property type="entry name" value="Nuclear_hormone_rcpt_NR1"/>
</dbReference>
<dbReference type="Proteomes" id="UP000663879">
    <property type="component" value="Unassembled WGS sequence"/>
</dbReference>
<dbReference type="GO" id="GO:0008270">
    <property type="term" value="F:zinc ion binding"/>
    <property type="evidence" value="ECO:0007669"/>
    <property type="project" value="UniProtKB-KW"/>
</dbReference>
<feature type="non-terminal residue" evidence="10">
    <location>
        <position position="1"/>
    </location>
</feature>
<evidence type="ECO:0000256" key="8">
    <source>
        <dbReference type="ARBA" id="ARBA00023242"/>
    </source>
</evidence>
<gene>
    <name evidence="10" type="ORF">OXX778_LOCUS19015</name>
</gene>
<evidence type="ECO:0000256" key="4">
    <source>
        <dbReference type="ARBA" id="ARBA00023015"/>
    </source>
</evidence>
<dbReference type="Gene3D" id="1.10.565.10">
    <property type="entry name" value="Retinoid X Receptor"/>
    <property type="match status" value="1"/>
</dbReference>